<feature type="domain" description="Thiolase N-terminal" evidence="7">
    <location>
        <begin position="41"/>
        <end position="271"/>
    </location>
</feature>
<keyword evidence="3 9" id="KW-0808">Transferase</keyword>
<dbReference type="PROSITE" id="PS00737">
    <property type="entry name" value="THIOLASE_2"/>
    <property type="match status" value="1"/>
</dbReference>
<dbReference type="RefSeq" id="XP_067082601.1">
    <property type="nucleotide sequence ID" value="XM_067226500.1"/>
</dbReference>
<evidence type="ECO:0000256" key="4">
    <source>
        <dbReference type="ARBA" id="ARBA00023055"/>
    </source>
</evidence>
<dbReference type="PANTHER" id="PTHR42870:SF1">
    <property type="entry name" value="NON-SPECIFIC LIPID-TRANSFER PROTEIN-LIKE 2"/>
    <property type="match status" value="1"/>
</dbReference>
<proteinExistence type="predicted"/>
<dbReference type="EC" id="2.3.1.176" evidence="1"/>
<dbReference type="Proteomes" id="UP000195570">
    <property type="component" value="Unassembled WGS sequence"/>
</dbReference>
<evidence type="ECO:0000256" key="6">
    <source>
        <dbReference type="ARBA" id="ARBA00032316"/>
    </source>
</evidence>
<name>A0A1G4IHT8_TRYEQ</name>
<dbReference type="GeneID" id="92377553"/>
<dbReference type="Pfam" id="PF00108">
    <property type="entry name" value="Thiolase_N"/>
    <property type="match status" value="1"/>
</dbReference>
<dbReference type="VEuPathDB" id="TriTrypDB:TEOVI_000361300"/>
<keyword evidence="2" id="KW-0813">Transport</keyword>
<keyword evidence="10" id="KW-1185">Reference proteome</keyword>
<dbReference type="AlphaFoldDB" id="A0A1G4IHT8"/>
<dbReference type="EMBL" id="CZPT02001770">
    <property type="protein sequence ID" value="SCU72031.1"/>
    <property type="molecule type" value="Genomic_DNA"/>
</dbReference>
<evidence type="ECO:0000256" key="5">
    <source>
        <dbReference type="ARBA" id="ARBA00023121"/>
    </source>
</evidence>
<evidence type="ECO:0000259" key="8">
    <source>
        <dbReference type="Pfam" id="PF22691"/>
    </source>
</evidence>
<keyword evidence="4" id="KW-0445">Lipid transport</keyword>
<dbReference type="InterPro" id="IPR016039">
    <property type="entry name" value="Thiolase-like"/>
</dbReference>
<dbReference type="InterPro" id="IPR002155">
    <property type="entry name" value="Thiolase"/>
</dbReference>
<dbReference type="GO" id="GO:0008289">
    <property type="term" value="F:lipid binding"/>
    <property type="evidence" value="ECO:0007669"/>
    <property type="project" value="UniProtKB-KW"/>
</dbReference>
<accession>A0A1G4IHT8</accession>
<evidence type="ECO:0000256" key="3">
    <source>
        <dbReference type="ARBA" id="ARBA00022679"/>
    </source>
</evidence>
<keyword evidence="9" id="KW-0012">Acyltransferase</keyword>
<dbReference type="SMR" id="A0A1G4IHT8"/>
<dbReference type="GO" id="GO:0016747">
    <property type="term" value="F:acyltransferase activity, transferring groups other than amino-acyl groups"/>
    <property type="evidence" value="ECO:0007669"/>
    <property type="project" value="InterPro"/>
</dbReference>
<evidence type="ECO:0000313" key="10">
    <source>
        <dbReference type="Proteomes" id="UP000195570"/>
    </source>
</evidence>
<dbReference type="Gene3D" id="3.40.47.10">
    <property type="match status" value="1"/>
</dbReference>
<dbReference type="GO" id="GO:0006869">
    <property type="term" value="P:lipid transport"/>
    <property type="evidence" value="ECO:0007669"/>
    <property type="project" value="UniProtKB-KW"/>
</dbReference>
<dbReference type="InterPro" id="IPR020613">
    <property type="entry name" value="Thiolase_CS"/>
</dbReference>
<keyword evidence="5" id="KW-0446">Lipid-binding</keyword>
<feature type="domain" description="Thiolase C-terminal" evidence="8">
    <location>
        <begin position="300"/>
        <end position="436"/>
    </location>
</feature>
<dbReference type="InterPro" id="IPR055140">
    <property type="entry name" value="Thiolase_C_2"/>
</dbReference>
<dbReference type="Pfam" id="PF22691">
    <property type="entry name" value="Thiolase_C_1"/>
    <property type="match status" value="1"/>
</dbReference>
<comment type="caution">
    <text evidence="9">The sequence shown here is derived from an EMBL/GenBank/DDBJ whole genome shotgun (WGS) entry which is preliminary data.</text>
</comment>
<dbReference type="InterPro" id="IPR020616">
    <property type="entry name" value="Thiolase_N"/>
</dbReference>
<protein>
    <recommendedName>
        <fullName evidence="1">propanoyl-CoA C-acyltransferase</fullName>
        <ecNumber evidence="1">2.3.1.176</ecNumber>
    </recommendedName>
    <alternativeName>
        <fullName evidence="6">Propanoyl-CoA C-acyltransferase</fullName>
    </alternativeName>
</protein>
<reference evidence="9" key="1">
    <citation type="submission" date="2016-09" db="EMBL/GenBank/DDBJ databases">
        <authorList>
            <person name="Hebert L."/>
            <person name="Moumen B."/>
        </authorList>
    </citation>
    <scope>NUCLEOTIDE SEQUENCE [LARGE SCALE GENOMIC DNA]</scope>
    <source>
        <strain evidence="9">OVI</strain>
    </source>
</reference>
<evidence type="ECO:0000313" key="9">
    <source>
        <dbReference type="EMBL" id="SCU72031.1"/>
    </source>
</evidence>
<dbReference type="PIRSF" id="PIRSF000429">
    <property type="entry name" value="Ac-CoA_Ac_transf"/>
    <property type="match status" value="1"/>
</dbReference>
<organism evidence="9 10">
    <name type="scientific">Trypanosoma equiperdum</name>
    <dbReference type="NCBI Taxonomy" id="5694"/>
    <lineage>
        <taxon>Eukaryota</taxon>
        <taxon>Discoba</taxon>
        <taxon>Euglenozoa</taxon>
        <taxon>Kinetoplastea</taxon>
        <taxon>Metakinetoplastina</taxon>
        <taxon>Trypanosomatida</taxon>
        <taxon>Trypanosomatidae</taxon>
        <taxon>Trypanosoma</taxon>
    </lineage>
</organism>
<sequence length="438" mass="46245">MLRRTSSTFSAKRVFVVGGHITTFVGKGSPLFIDKKHPDFGKKENKTLEELLAESINGALQNTGLHDGRAALVDKLVVGNFLGELFSSQGHLGPAAVGSLSGSNSSAFLNKPAVRVEGACASGGLAVQSAWEALLAGTSQIALAVGVEVQTTVSARVGGDYLARAAHYKRQRQLDDFTFPCLFARRMKAIQEAGHFTMEDAAYVAAKAYASGNRNPLAHMHARKVTLDFCTQASDKNPNFLGNEIYKPFLRTTDCSQVSDGGAAVILASEEGLQKLGLSPNDNRLVEIKSLASAAGNLYEDSPDLTRMTTSMVAARTALSMAGVKPEQLQVAEVHDCFTIAELLMYEALGIAEYGGAGALIRSGATALDGRIPVNTGGGLLSFGHPVGATGVKQVLEVYRQMKGQCGEYQMKNIPGIGATLNMGGDDKTAVSMVLTNI</sequence>
<evidence type="ECO:0000259" key="7">
    <source>
        <dbReference type="Pfam" id="PF00108"/>
    </source>
</evidence>
<evidence type="ECO:0000256" key="1">
    <source>
        <dbReference type="ARBA" id="ARBA00012352"/>
    </source>
</evidence>
<dbReference type="SUPFAM" id="SSF53901">
    <property type="entry name" value="Thiolase-like"/>
    <property type="match status" value="1"/>
</dbReference>
<dbReference type="PANTHER" id="PTHR42870">
    <property type="entry name" value="ACETYL-COA C-ACETYLTRANSFERASE"/>
    <property type="match status" value="1"/>
</dbReference>
<dbReference type="CDD" id="cd00829">
    <property type="entry name" value="SCP-x_thiolase"/>
    <property type="match status" value="1"/>
</dbReference>
<gene>
    <name evidence="9" type="ORF">TEOVI_000361300</name>
</gene>
<evidence type="ECO:0000256" key="2">
    <source>
        <dbReference type="ARBA" id="ARBA00022448"/>
    </source>
</evidence>